<comment type="caution">
    <text evidence="2">The sequence shown here is derived from an EMBL/GenBank/DDBJ whole genome shotgun (WGS) entry which is preliminary data.</text>
</comment>
<feature type="compositionally biased region" description="Basic residues" evidence="1">
    <location>
        <begin position="40"/>
        <end position="54"/>
    </location>
</feature>
<proteinExistence type="predicted"/>
<evidence type="ECO:0000313" key="3">
    <source>
        <dbReference type="Proteomes" id="UP000035425"/>
    </source>
</evidence>
<keyword evidence="3" id="KW-1185">Reference proteome</keyword>
<organism evidence="2 3">
    <name type="scientific">Protofrankia coriariae</name>
    <dbReference type="NCBI Taxonomy" id="1562887"/>
    <lineage>
        <taxon>Bacteria</taxon>
        <taxon>Bacillati</taxon>
        <taxon>Actinomycetota</taxon>
        <taxon>Actinomycetes</taxon>
        <taxon>Frankiales</taxon>
        <taxon>Frankiaceae</taxon>
        <taxon>Protofrankia</taxon>
    </lineage>
</organism>
<gene>
    <name evidence="2" type="ORF">FrCorBMG51_10310</name>
</gene>
<evidence type="ECO:0000256" key="1">
    <source>
        <dbReference type="SAM" id="MobiDB-lite"/>
    </source>
</evidence>
<name>A0ABR5F430_9ACTN</name>
<sequence length="93" mass="10589">MFAKKPTHILTATFTDGSPLDSFGSSAIVYGRRDLKTRLAARRRGTARRDRHRPPAPPPRPARLTPHRTRPYRCPVPERHPHDHFCWCGGPCP</sequence>
<protein>
    <submittedName>
        <fullName evidence="2">Uncharacterized protein</fullName>
    </submittedName>
</protein>
<evidence type="ECO:0000313" key="2">
    <source>
        <dbReference type="EMBL" id="KLL11477.1"/>
    </source>
</evidence>
<reference evidence="2 3" key="1">
    <citation type="submission" date="2014-12" db="EMBL/GenBank/DDBJ databases">
        <title>Frankia sp. BMG5.1 draft genome.</title>
        <authorList>
            <person name="Gtari M."/>
            <person name="Ghodhbane-Gtari F."/>
            <person name="Nouioui I."/>
            <person name="Ktari A."/>
            <person name="Hezbri K."/>
            <person name="Mimouni W."/>
            <person name="Sbissi I."/>
            <person name="Ayari A."/>
            <person name="Yamanaka T."/>
            <person name="Normand P."/>
            <person name="Tisa L.S."/>
            <person name="Boudabous A."/>
        </authorList>
    </citation>
    <scope>NUCLEOTIDE SEQUENCE [LARGE SCALE GENOMIC DNA]</scope>
    <source>
        <strain evidence="2 3">BMG5.1</strain>
    </source>
</reference>
<feature type="region of interest" description="Disordered" evidence="1">
    <location>
        <begin position="40"/>
        <end position="70"/>
    </location>
</feature>
<accession>A0ABR5F430</accession>
<dbReference type="EMBL" id="JWIO01000014">
    <property type="protein sequence ID" value="KLL11477.1"/>
    <property type="molecule type" value="Genomic_DNA"/>
</dbReference>
<dbReference type="Proteomes" id="UP000035425">
    <property type="component" value="Unassembled WGS sequence"/>
</dbReference>